<comment type="caution">
    <text evidence="6">The sequence shown here is derived from an EMBL/GenBank/DDBJ whole genome shotgun (WGS) entry which is preliminary data.</text>
</comment>
<dbReference type="SMART" id="SM00744">
    <property type="entry name" value="RINGv"/>
    <property type="match status" value="1"/>
</dbReference>
<dbReference type="Pfam" id="PF12906">
    <property type="entry name" value="RINGv"/>
    <property type="match status" value="1"/>
</dbReference>
<name>A0A388KPF6_CHABU</name>
<evidence type="ECO:0000256" key="1">
    <source>
        <dbReference type="ARBA" id="ARBA00022723"/>
    </source>
</evidence>
<feature type="compositionally biased region" description="Polar residues" evidence="4">
    <location>
        <begin position="569"/>
        <end position="589"/>
    </location>
</feature>
<feature type="region of interest" description="Disordered" evidence="4">
    <location>
        <begin position="1"/>
        <end position="20"/>
    </location>
</feature>
<dbReference type="PANTHER" id="PTHR46158:SF1">
    <property type="entry name" value="RING_U-BOX SUPERFAMILY PROTEIN"/>
    <property type="match status" value="1"/>
</dbReference>
<keyword evidence="2" id="KW-0863">Zinc-finger</keyword>
<dbReference type="CDD" id="cd16495">
    <property type="entry name" value="RING_CH-C4HC3_MARCH"/>
    <property type="match status" value="1"/>
</dbReference>
<evidence type="ECO:0000256" key="4">
    <source>
        <dbReference type="SAM" id="MobiDB-lite"/>
    </source>
</evidence>
<feature type="compositionally biased region" description="Basic and acidic residues" evidence="4">
    <location>
        <begin position="502"/>
        <end position="520"/>
    </location>
</feature>
<dbReference type="PANTHER" id="PTHR46158">
    <property type="entry name" value="OS02G0165000 PROTEIN"/>
    <property type="match status" value="1"/>
</dbReference>
<feature type="region of interest" description="Disordered" evidence="4">
    <location>
        <begin position="561"/>
        <end position="589"/>
    </location>
</feature>
<reference evidence="6 7" key="1">
    <citation type="journal article" date="2018" name="Cell">
        <title>The Chara Genome: Secondary Complexity and Implications for Plant Terrestrialization.</title>
        <authorList>
            <person name="Nishiyama T."/>
            <person name="Sakayama H."/>
            <person name="Vries J.D."/>
            <person name="Buschmann H."/>
            <person name="Saint-Marcoux D."/>
            <person name="Ullrich K.K."/>
            <person name="Haas F.B."/>
            <person name="Vanderstraeten L."/>
            <person name="Becker D."/>
            <person name="Lang D."/>
            <person name="Vosolsobe S."/>
            <person name="Rombauts S."/>
            <person name="Wilhelmsson P.K.I."/>
            <person name="Janitza P."/>
            <person name="Kern R."/>
            <person name="Heyl A."/>
            <person name="Rumpler F."/>
            <person name="Villalobos L.I.A.C."/>
            <person name="Clay J.M."/>
            <person name="Skokan R."/>
            <person name="Toyoda A."/>
            <person name="Suzuki Y."/>
            <person name="Kagoshima H."/>
            <person name="Schijlen E."/>
            <person name="Tajeshwar N."/>
            <person name="Catarino B."/>
            <person name="Hetherington A.J."/>
            <person name="Saltykova A."/>
            <person name="Bonnot C."/>
            <person name="Breuninger H."/>
            <person name="Symeonidi A."/>
            <person name="Radhakrishnan G.V."/>
            <person name="Van Nieuwerburgh F."/>
            <person name="Deforce D."/>
            <person name="Chang C."/>
            <person name="Karol K.G."/>
            <person name="Hedrich R."/>
            <person name="Ulvskov P."/>
            <person name="Glockner G."/>
            <person name="Delwiche C.F."/>
            <person name="Petrasek J."/>
            <person name="Van de Peer Y."/>
            <person name="Friml J."/>
            <person name="Beilby M."/>
            <person name="Dolan L."/>
            <person name="Kohara Y."/>
            <person name="Sugano S."/>
            <person name="Fujiyama A."/>
            <person name="Delaux P.-M."/>
            <person name="Quint M."/>
            <person name="TheiBen G."/>
            <person name="Hagemann M."/>
            <person name="Harholt J."/>
            <person name="Dunand C."/>
            <person name="Zachgo S."/>
            <person name="Langdale J."/>
            <person name="Maumus F."/>
            <person name="Straeten D.V.D."/>
            <person name="Gould S.B."/>
            <person name="Rensing S.A."/>
        </authorList>
    </citation>
    <scope>NUCLEOTIDE SEQUENCE [LARGE SCALE GENOMIC DNA]</scope>
    <source>
        <strain evidence="6 7">S276</strain>
    </source>
</reference>
<accession>A0A388KPF6</accession>
<evidence type="ECO:0000313" key="7">
    <source>
        <dbReference type="Proteomes" id="UP000265515"/>
    </source>
</evidence>
<protein>
    <recommendedName>
        <fullName evidence="5">RING-CH-type domain-containing protein</fullName>
    </recommendedName>
</protein>
<feature type="compositionally biased region" description="Basic and acidic residues" evidence="4">
    <location>
        <begin position="265"/>
        <end position="292"/>
    </location>
</feature>
<evidence type="ECO:0000256" key="2">
    <source>
        <dbReference type="ARBA" id="ARBA00022771"/>
    </source>
</evidence>
<feature type="compositionally biased region" description="Polar residues" evidence="4">
    <location>
        <begin position="129"/>
        <end position="140"/>
    </location>
</feature>
<feature type="region of interest" description="Disordered" evidence="4">
    <location>
        <begin position="500"/>
        <end position="538"/>
    </location>
</feature>
<proteinExistence type="predicted"/>
<dbReference type="Proteomes" id="UP000265515">
    <property type="component" value="Unassembled WGS sequence"/>
</dbReference>
<dbReference type="InterPro" id="IPR011016">
    <property type="entry name" value="Znf_RING-CH"/>
</dbReference>
<feature type="region of interest" description="Disordered" evidence="4">
    <location>
        <begin position="230"/>
        <end position="294"/>
    </location>
</feature>
<evidence type="ECO:0000313" key="6">
    <source>
        <dbReference type="EMBL" id="GBG71934.1"/>
    </source>
</evidence>
<evidence type="ECO:0000259" key="5">
    <source>
        <dbReference type="PROSITE" id="PS51292"/>
    </source>
</evidence>
<keyword evidence="1" id="KW-0479">Metal-binding</keyword>
<dbReference type="AlphaFoldDB" id="A0A388KPF6"/>
<sequence>MDGREESPVGVGMGTAAGGDEDAYVAVDVAEISSLDDVAVGHGPARNDHRLRRLARTASGSSFSGPKADMHHSKSFTTLSLLRQVGLQRGSSPSLHPSHSCDAGGSSLSEALTGGDSLPAGSDSGVFQRPSTTTEEASSSRWRYVRELSAVQGSATNALAVAKRLFNANSLSRHGSFHRLSGDVLVIRRVGDTPAGSHTPGNELMTDCDGKPLPGAPLHVHAQETAPMAAGGVGDEEEGGRPSMSLVTEEEASLSEAARSADGISPEKTEGKSGKLDGGNRQKLTDSEGKEVEEQEIPVEEAVCRICHSELNEGGEAFKLECSCRGDLALAHKDCAVKWFRLKGTSTCEVCKNDVKNLVVELQRRANPNDTMEDDVVTRQRARVEVSGLMLTSMPAYFCYFERLVSHASKDGNRPLLISLPLGCLVGIASTMVAQSAAPSHMWAYAGLQFLLIVACTVALEKRTDFNPSVVVMLGSLAGMGVAFFLRCVGKEVYFLTRGRPRARESREEASQTASDREVITEPVEVRPTSPPPAGRARWNGLARGSREILASMRQQRHEEGMRAAATVVPSNARSSRPGGQSEGQQLQPSYGPFPEGFTMCGICSLRALAFLHMLRIAPGTFIKDCDCDCNSNCDGGIAIAITIVIAVLQSQSQSQLRLCLQYCNRFCSDNCNSKCDCDCDCDCNCNCDGNDNCDCNSNCNCDGW</sequence>
<feature type="region of interest" description="Disordered" evidence="4">
    <location>
        <begin position="87"/>
        <end position="140"/>
    </location>
</feature>
<dbReference type="InterPro" id="IPR013083">
    <property type="entry name" value="Znf_RING/FYVE/PHD"/>
</dbReference>
<dbReference type="PROSITE" id="PS51292">
    <property type="entry name" value="ZF_RING_CH"/>
    <property type="match status" value="1"/>
</dbReference>
<evidence type="ECO:0000256" key="3">
    <source>
        <dbReference type="ARBA" id="ARBA00022833"/>
    </source>
</evidence>
<keyword evidence="3" id="KW-0862">Zinc</keyword>
<dbReference type="SUPFAM" id="SSF57850">
    <property type="entry name" value="RING/U-box"/>
    <property type="match status" value="1"/>
</dbReference>
<dbReference type="STRING" id="69332.A0A388KPF6"/>
<dbReference type="Gramene" id="GBG71934">
    <property type="protein sequence ID" value="GBG71934"/>
    <property type="gene ID" value="CBR_g10871"/>
</dbReference>
<feature type="domain" description="RING-CH-type" evidence="5">
    <location>
        <begin position="296"/>
        <end position="358"/>
    </location>
</feature>
<dbReference type="OrthoDB" id="435038at2759"/>
<gene>
    <name evidence="6" type="ORF">CBR_g10871</name>
</gene>
<dbReference type="Gene3D" id="3.30.40.10">
    <property type="entry name" value="Zinc/RING finger domain, C3HC4 (zinc finger)"/>
    <property type="match status" value="1"/>
</dbReference>
<keyword evidence="7" id="KW-1185">Reference proteome</keyword>
<dbReference type="EMBL" id="BFEA01000155">
    <property type="protein sequence ID" value="GBG71934.1"/>
    <property type="molecule type" value="Genomic_DNA"/>
</dbReference>
<organism evidence="6 7">
    <name type="scientific">Chara braunii</name>
    <name type="common">Braun's stonewort</name>
    <dbReference type="NCBI Taxonomy" id="69332"/>
    <lineage>
        <taxon>Eukaryota</taxon>
        <taxon>Viridiplantae</taxon>
        <taxon>Streptophyta</taxon>
        <taxon>Charophyceae</taxon>
        <taxon>Charales</taxon>
        <taxon>Characeae</taxon>
        <taxon>Chara</taxon>
    </lineage>
</organism>
<dbReference type="GO" id="GO:0008270">
    <property type="term" value="F:zinc ion binding"/>
    <property type="evidence" value="ECO:0007669"/>
    <property type="project" value="UniProtKB-KW"/>
</dbReference>